<dbReference type="PANTHER" id="PTHR34598:SF3">
    <property type="entry name" value="OXIDOREDUCTASE AN1597"/>
    <property type="match status" value="1"/>
</dbReference>
<dbReference type="EMBL" id="CP092418">
    <property type="protein sequence ID" value="USD21395.1"/>
    <property type="molecule type" value="Genomic_DNA"/>
</dbReference>
<evidence type="ECO:0000313" key="2">
    <source>
        <dbReference type="Proteomes" id="UP001055658"/>
    </source>
</evidence>
<evidence type="ECO:0000313" key="1">
    <source>
        <dbReference type="EMBL" id="USD21395.1"/>
    </source>
</evidence>
<dbReference type="InterPro" id="IPR044053">
    <property type="entry name" value="AsaB-like"/>
</dbReference>
<reference evidence="1" key="1">
    <citation type="submission" date="2022-02" db="EMBL/GenBank/DDBJ databases">
        <title>Coral-associated bacteria.</title>
        <authorList>
            <person name="Tang K."/>
            <person name="Wang X."/>
        </authorList>
    </citation>
    <scope>NUCLEOTIDE SEQUENCE</scope>
    <source>
        <strain evidence="1">SCSIO 43006</strain>
    </source>
</reference>
<sequence>MPGATLQSSTPGLMRASINYADPSAELVYDQRHTGPGPASLIDQVIPHLVTVHDGRQLQAAGETFRLDEQGFELVVPSLGIDLHQLDDTLKALDSNKPSANSTVLSPESRDTLIRTQWYPAIERWLAAYLGADQVVTFDHTLRAQTKADAIAEQSRSRRAPVKIAHNDYTPWSAQRQLKQTLPEYGLNPDDFPRFKFVNLWLPLLHRVEESPLAMADLRSVEAADFHKMRLIYPEREGQISVISSNPQHRWVWFSGMRPGEGLLLRVFDSEHSDVITGSPHSAFDLPESENAPRRTSLEIRTIALFKH</sequence>
<proteinExistence type="predicted"/>
<dbReference type="NCBIfam" id="NF041278">
    <property type="entry name" value="CmcJ_NvfI_EfuI"/>
    <property type="match status" value="1"/>
</dbReference>
<dbReference type="PANTHER" id="PTHR34598">
    <property type="entry name" value="BLL6449 PROTEIN"/>
    <property type="match status" value="1"/>
</dbReference>
<name>A0ABY4VBR3_9GAMM</name>
<keyword evidence="2" id="KW-1185">Reference proteome</keyword>
<gene>
    <name evidence="1" type="ORF">MJO52_20440</name>
</gene>
<organism evidence="1 2">
    <name type="scientific">Microbulbifer variabilis</name>
    <dbReference type="NCBI Taxonomy" id="266805"/>
    <lineage>
        <taxon>Bacteria</taxon>
        <taxon>Pseudomonadati</taxon>
        <taxon>Pseudomonadota</taxon>
        <taxon>Gammaproteobacteria</taxon>
        <taxon>Cellvibrionales</taxon>
        <taxon>Microbulbiferaceae</taxon>
        <taxon>Microbulbifer</taxon>
    </lineage>
</organism>
<dbReference type="Proteomes" id="UP001055658">
    <property type="component" value="Chromosome"/>
</dbReference>
<evidence type="ECO:0008006" key="3">
    <source>
        <dbReference type="Google" id="ProtNLM"/>
    </source>
</evidence>
<accession>A0ABY4VBR3</accession>
<dbReference type="RefSeq" id="WP_252083792.1">
    <property type="nucleotide sequence ID" value="NZ_CP092418.1"/>
</dbReference>
<protein>
    <recommendedName>
        <fullName evidence="3">Methyltransferase</fullName>
    </recommendedName>
</protein>